<evidence type="ECO:0000256" key="3">
    <source>
        <dbReference type="ARBA" id="ARBA00023014"/>
    </source>
</evidence>
<evidence type="ECO:0000313" key="5">
    <source>
        <dbReference type="EMBL" id="OGD15457.1"/>
    </source>
</evidence>
<evidence type="ECO:0000256" key="2">
    <source>
        <dbReference type="ARBA" id="ARBA00023004"/>
    </source>
</evidence>
<dbReference type="InterPro" id="IPR017900">
    <property type="entry name" value="4Fe4S_Fe_S_CS"/>
</dbReference>
<feature type="domain" description="4Fe-4S ferredoxin-type" evidence="4">
    <location>
        <begin position="45"/>
        <end position="75"/>
    </location>
</feature>
<keyword evidence="2" id="KW-0408">Iron</keyword>
<evidence type="ECO:0000259" key="4">
    <source>
        <dbReference type="PROSITE" id="PS51379"/>
    </source>
</evidence>
<reference evidence="5 6" key="1">
    <citation type="journal article" date="2016" name="Nat. Commun.">
        <title>Thousands of microbial genomes shed light on interconnected biogeochemical processes in an aquifer system.</title>
        <authorList>
            <person name="Anantharaman K."/>
            <person name="Brown C.T."/>
            <person name="Hug L.A."/>
            <person name="Sharon I."/>
            <person name="Castelle C.J."/>
            <person name="Probst A.J."/>
            <person name="Thomas B.C."/>
            <person name="Singh A."/>
            <person name="Wilkins M.J."/>
            <person name="Karaoz U."/>
            <person name="Brodie E.L."/>
            <person name="Williams K.H."/>
            <person name="Hubbard S.S."/>
            <person name="Banfield J.F."/>
        </authorList>
    </citation>
    <scope>NUCLEOTIDE SEQUENCE [LARGE SCALE GENOMIC DNA]</scope>
</reference>
<dbReference type="GO" id="GO:0051536">
    <property type="term" value="F:iron-sulfur cluster binding"/>
    <property type="evidence" value="ECO:0007669"/>
    <property type="project" value="UniProtKB-KW"/>
</dbReference>
<protein>
    <submittedName>
        <fullName evidence="5">Ferredoxin</fullName>
    </submittedName>
</protein>
<proteinExistence type="predicted"/>
<dbReference type="PANTHER" id="PTHR43122">
    <property type="entry name" value="FERREDOXIN SUBUNIT OF PYRUVATE:FLAVODOXIN OXIDOREDUCTASE-RELATED"/>
    <property type="match status" value="1"/>
</dbReference>
<dbReference type="EMBL" id="MEYH01000055">
    <property type="protein sequence ID" value="OGD15457.1"/>
    <property type="molecule type" value="Genomic_DNA"/>
</dbReference>
<dbReference type="AlphaFoldDB" id="A0A1F5AC54"/>
<dbReference type="Gene3D" id="3.30.70.20">
    <property type="match status" value="1"/>
</dbReference>
<keyword evidence="3" id="KW-0411">Iron-sulfur</keyword>
<evidence type="ECO:0000313" key="6">
    <source>
        <dbReference type="Proteomes" id="UP000177701"/>
    </source>
</evidence>
<feature type="domain" description="4Fe-4S ferredoxin-type" evidence="4">
    <location>
        <begin position="15"/>
        <end position="44"/>
    </location>
</feature>
<dbReference type="GO" id="GO:0046872">
    <property type="term" value="F:metal ion binding"/>
    <property type="evidence" value="ECO:0007669"/>
    <property type="project" value="UniProtKB-KW"/>
</dbReference>
<dbReference type="PROSITE" id="PS51379">
    <property type="entry name" value="4FE4S_FER_2"/>
    <property type="match status" value="2"/>
</dbReference>
<keyword evidence="1" id="KW-0479">Metal-binding</keyword>
<dbReference type="PANTHER" id="PTHR43122:SF1">
    <property type="entry name" value="IRON-SULFUR-BINDING PROTEIN"/>
    <property type="match status" value="1"/>
</dbReference>
<dbReference type="InterPro" id="IPR017896">
    <property type="entry name" value="4Fe4S_Fe-S-bd"/>
</dbReference>
<organism evidence="5 6">
    <name type="scientific">Candidatus Sediminicultor quintus</name>
    <dbReference type="NCBI Taxonomy" id="1797291"/>
    <lineage>
        <taxon>Bacteria</taxon>
        <taxon>Pseudomonadati</taxon>
        <taxon>Atribacterota</taxon>
        <taxon>Candidatus Phoenicimicrobiia</taxon>
        <taxon>Candidatus Pheonicimicrobiales</taxon>
        <taxon>Candidatus Phoenicimicrobiaceae</taxon>
        <taxon>Candidatus Sediminicultor</taxon>
    </lineage>
</organism>
<dbReference type="STRING" id="1797291.A2V47_03360"/>
<dbReference type="Pfam" id="PF13187">
    <property type="entry name" value="Fer4_9"/>
    <property type="match status" value="1"/>
</dbReference>
<accession>A0A1F5AC54</accession>
<gene>
    <name evidence="5" type="ORF">A2V47_03360</name>
</gene>
<dbReference type="Proteomes" id="UP000177701">
    <property type="component" value="Unassembled WGS sequence"/>
</dbReference>
<name>A0A1F5AC54_9BACT</name>
<evidence type="ECO:0000256" key="1">
    <source>
        <dbReference type="ARBA" id="ARBA00022723"/>
    </source>
</evidence>
<comment type="caution">
    <text evidence="5">The sequence shown here is derived from an EMBL/GenBank/DDBJ whole genome shotgun (WGS) entry which is preliminary data.</text>
</comment>
<dbReference type="PROSITE" id="PS00198">
    <property type="entry name" value="4FE4S_FER_1"/>
    <property type="match status" value="1"/>
</dbReference>
<dbReference type="SUPFAM" id="SSF54862">
    <property type="entry name" value="4Fe-4S ferredoxins"/>
    <property type="match status" value="1"/>
</dbReference>
<sequence length="80" mass="9120">MKQEKLIEVYQNNSVKISIRREWCKSCGICVEFCPKDVLVPDNQGKPIPENIDACIKCSLCELRCPDFAITVEGVEEKDE</sequence>